<feature type="transmembrane region" description="Helical" evidence="14">
    <location>
        <begin position="141"/>
        <end position="161"/>
    </location>
</feature>
<sequence>MSDFLLRAVSSFRFMCVYVPPISSASSSMKCHSWFVSHISPHGFMAISWCIRVRQRNELGIYLINLSVADLLYITTLPLWIDYFLQHDDWIHGQESCKLFGFIFYTNIYVSIAFLCCISLDRYLAVAYPLRFAKVRRVKTAVLVSMLVWIIEIVANSAPLFHDELFQDRFNHTFCFEKYPMQDWVAGMNLYRTFLGFLAPWTAMLVAYRGILVAVRCNVSTERQEKAKIQRLALSLILIVLLCFGPYHVLLLWRSIMFLRKPCDCGSEESLFAAYHVSLALTSLNCVADPILYCFVNEGARHDVGRALSALLAALEDCSSMGRARHQHCQGLIPTRVKQAKDVCTHGTVGCFGLKLPPNGKSTPTPQSGAETSRIYEGTRL</sequence>
<dbReference type="PANTHER" id="PTHR24234:SF10">
    <property type="entry name" value="G-PROTEIN COUPLED RECEPTOR 4"/>
    <property type="match status" value="1"/>
</dbReference>
<dbReference type="PROSITE" id="PS00237">
    <property type="entry name" value="G_PROTEIN_RECEP_F1_1"/>
    <property type="match status" value="1"/>
</dbReference>
<evidence type="ECO:0000256" key="1">
    <source>
        <dbReference type="ARBA" id="ARBA00004651"/>
    </source>
</evidence>
<dbReference type="InParanoid" id="A0A667ZUP0"/>
<dbReference type="CDD" id="cd15366">
    <property type="entry name" value="7tmA_GPR4"/>
    <property type="match status" value="1"/>
</dbReference>
<keyword evidence="3" id="KW-1003">Cell membrane</keyword>
<evidence type="ECO:0000313" key="16">
    <source>
        <dbReference type="Ensembl" id="ENSMMDP00005036596.1"/>
    </source>
</evidence>
<dbReference type="SUPFAM" id="SSF81321">
    <property type="entry name" value="Family A G protein-coupled receptor-like"/>
    <property type="match status" value="1"/>
</dbReference>
<dbReference type="InterPro" id="IPR000276">
    <property type="entry name" value="GPCR_Rhodpsn"/>
</dbReference>
<keyword evidence="4 12" id="KW-0812">Transmembrane</keyword>
<name>A0A667ZUP0_9TELE</name>
<dbReference type="GO" id="GO:0007189">
    <property type="term" value="P:adenylate cyclase-activating G protein-coupled receptor signaling pathway"/>
    <property type="evidence" value="ECO:0007669"/>
    <property type="project" value="UniProtKB-ARBA"/>
</dbReference>
<organism evidence="16 17">
    <name type="scientific">Myripristis murdjan</name>
    <name type="common">pinecone soldierfish</name>
    <dbReference type="NCBI Taxonomy" id="586833"/>
    <lineage>
        <taxon>Eukaryota</taxon>
        <taxon>Metazoa</taxon>
        <taxon>Chordata</taxon>
        <taxon>Craniata</taxon>
        <taxon>Vertebrata</taxon>
        <taxon>Euteleostomi</taxon>
        <taxon>Actinopterygii</taxon>
        <taxon>Neopterygii</taxon>
        <taxon>Teleostei</taxon>
        <taxon>Neoteleostei</taxon>
        <taxon>Acanthomorphata</taxon>
        <taxon>Holocentriformes</taxon>
        <taxon>Holocentridae</taxon>
        <taxon>Myripristis</taxon>
    </lineage>
</organism>
<evidence type="ECO:0000256" key="11">
    <source>
        <dbReference type="ARBA" id="ARBA00023224"/>
    </source>
</evidence>
<evidence type="ECO:0000256" key="9">
    <source>
        <dbReference type="ARBA" id="ARBA00023170"/>
    </source>
</evidence>
<keyword evidence="9 12" id="KW-0675">Receptor</keyword>
<evidence type="ECO:0000256" key="8">
    <source>
        <dbReference type="ARBA" id="ARBA00023157"/>
    </source>
</evidence>
<dbReference type="PROSITE" id="PS50262">
    <property type="entry name" value="G_PROTEIN_RECEP_F1_2"/>
    <property type="match status" value="1"/>
</dbReference>
<comment type="similarity">
    <text evidence="2 12">Belongs to the G-protein coupled receptor 1 family.</text>
</comment>
<dbReference type="PRINTS" id="PR01147">
    <property type="entry name" value="GPR4RECEPTOR"/>
</dbReference>
<dbReference type="Ensembl" id="ENSMMDT00005037384.1">
    <property type="protein sequence ID" value="ENSMMDP00005036596.1"/>
    <property type="gene ID" value="ENSMMDG00005017118.1"/>
</dbReference>
<evidence type="ECO:0000256" key="14">
    <source>
        <dbReference type="SAM" id="Phobius"/>
    </source>
</evidence>
<dbReference type="PANTHER" id="PTHR24234">
    <property type="entry name" value="LYSOPHOSPHATIDIC ACID RECEPTOR 5/SPHINGOSYLPHOSPHORYLCHOLINE RECEPTOR"/>
    <property type="match status" value="1"/>
</dbReference>
<dbReference type="FunFam" id="1.20.1070.10:FF:000065">
    <property type="entry name" value="G-protein coupled receptor 4"/>
    <property type="match status" value="1"/>
</dbReference>
<reference evidence="16" key="2">
    <citation type="submission" date="2025-08" db="UniProtKB">
        <authorList>
            <consortium name="Ensembl"/>
        </authorList>
    </citation>
    <scope>IDENTIFICATION</scope>
</reference>
<evidence type="ECO:0000256" key="6">
    <source>
        <dbReference type="ARBA" id="ARBA00023040"/>
    </source>
</evidence>
<feature type="region of interest" description="Disordered" evidence="13">
    <location>
        <begin position="360"/>
        <end position="381"/>
    </location>
</feature>
<evidence type="ECO:0000256" key="5">
    <source>
        <dbReference type="ARBA" id="ARBA00022989"/>
    </source>
</evidence>
<dbReference type="FunCoup" id="A0A667ZUP0">
    <property type="interactions" value="203"/>
</dbReference>
<protein>
    <recommendedName>
        <fullName evidence="15">G-protein coupled receptors family 1 profile domain-containing protein</fullName>
    </recommendedName>
</protein>
<reference evidence="16" key="1">
    <citation type="submission" date="2019-06" db="EMBL/GenBank/DDBJ databases">
        <authorList>
            <consortium name="Wellcome Sanger Institute Data Sharing"/>
        </authorList>
    </citation>
    <scope>NUCLEOTIDE SEQUENCE [LARGE SCALE GENOMIC DNA]</scope>
</reference>
<dbReference type="GO" id="GO:0005886">
    <property type="term" value="C:plasma membrane"/>
    <property type="evidence" value="ECO:0007669"/>
    <property type="project" value="UniProtKB-SubCell"/>
</dbReference>
<dbReference type="GeneTree" id="ENSGT00950000183136"/>
<feature type="transmembrane region" description="Helical" evidence="14">
    <location>
        <begin position="190"/>
        <end position="211"/>
    </location>
</feature>
<dbReference type="InterPro" id="IPR002276">
    <property type="entry name" value="GPR4_orph"/>
</dbReference>
<evidence type="ECO:0000256" key="7">
    <source>
        <dbReference type="ARBA" id="ARBA00023136"/>
    </source>
</evidence>
<proteinExistence type="inferred from homology"/>
<keyword evidence="8" id="KW-1015">Disulfide bond</keyword>
<dbReference type="InterPro" id="IPR017452">
    <property type="entry name" value="GPCR_Rhodpsn_7TM"/>
</dbReference>
<feature type="transmembrane region" description="Helical" evidence="14">
    <location>
        <begin position="232"/>
        <end position="253"/>
    </location>
</feature>
<keyword evidence="5 14" id="KW-1133">Transmembrane helix</keyword>
<evidence type="ECO:0000313" key="17">
    <source>
        <dbReference type="Proteomes" id="UP000472263"/>
    </source>
</evidence>
<keyword evidence="10" id="KW-0325">Glycoprotein</keyword>
<feature type="transmembrane region" description="Helical" evidence="14">
    <location>
        <begin position="101"/>
        <end position="120"/>
    </location>
</feature>
<evidence type="ECO:0000256" key="12">
    <source>
        <dbReference type="RuleBase" id="RU000688"/>
    </source>
</evidence>
<dbReference type="AlphaFoldDB" id="A0A667ZUP0"/>
<evidence type="ECO:0000256" key="3">
    <source>
        <dbReference type="ARBA" id="ARBA00022475"/>
    </source>
</evidence>
<dbReference type="GO" id="GO:0010447">
    <property type="term" value="P:response to acidic pH"/>
    <property type="evidence" value="ECO:0007669"/>
    <property type="project" value="UniProtKB-ARBA"/>
</dbReference>
<keyword evidence="7 14" id="KW-0472">Membrane</keyword>
<feature type="transmembrane region" description="Helical" evidence="14">
    <location>
        <begin position="59"/>
        <end position="81"/>
    </location>
</feature>
<evidence type="ECO:0000256" key="10">
    <source>
        <dbReference type="ARBA" id="ARBA00023180"/>
    </source>
</evidence>
<dbReference type="Pfam" id="PF00001">
    <property type="entry name" value="7tm_1"/>
    <property type="match status" value="1"/>
</dbReference>
<evidence type="ECO:0000256" key="4">
    <source>
        <dbReference type="ARBA" id="ARBA00022692"/>
    </source>
</evidence>
<accession>A0A667ZUP0</accession>
<keyword evidence="17" id="KW-1185">Reference proteome</keyword>
<evidence type="ECO:0000256" key="13">
    <source>
        <dbReference type="SAM" id="MobiDB-lite"/>
    </source>
</evidence>
<evidence type="ECO:0000259" key="15">
    <source>
        <dbReference type="PROSITE" id="PS50262"/>
    </source>
</evidence>
<dbReference type="PRINTS" id="PR00237">
    <property type="entry name" value="GPCRRHODOPSN"/>
</dbReference>
<keyword evidence="11 12" id="KW-0807">Transducer</keyword>
<comment type="subcellular location">
    <subcellularLocation>
        <location evidence="1">Cell membrane</location>
        <topology evidence="1">Multi-pass membrane protein</topology>
    </subcellularLocation>
</comment>
<dbReference type="GO" id="GO:0004930">
    <property type="term" value="F:G protein-coupled receptor activity"/>
    <property type="evidence" value="ECO:0007669"/>
    <property type="project" value="UniProtKB-KW"/>
</dbReference>
<dbReference type="Gene3D" id="1.20.1070.10">
    <property type="entry name" value="Rhodopsin 7-helix transmembrane proteins"/>
    <property type="match status" value="1"/>
</dbReference>
<evidence type="ECO:0000256" key="2">
    <source>
        <dbReference type="ARBA" id="ARBA00010663"/>
    </source>
</evidence>
<feature type="domain" description="G-protein coupled receptors family 1 profile" evidence="15">
    <location>
        <begin position="41"/>
        <end position="293"/>
    </location>
</feature>
<keyword evidence="6 12" id="KW-0297">G-protein coupled receptor</keyword>
<reference evidence="16" key="3">
    <citation type="submission" date="2025-09" db="UniProtKB">
        <authorList>
            <consortium name="Ensembl"/>
        </authorList>
    </citation>
    <scope>IDENTIFICATION</scope>
</reference>
<dbReference type="Proteomes" id="UP000472263">
    <property type="component" value="Chromosome 13"/>
</dbReference>
<feature type="compositionally biased region" description="Polar residues" evidence="13">
    <location>
        <begin position="360"/>
        <end position="371"/>
    </location>
</feature>